<dbReference type="PANTHER" id="PTHR37610">
    <property type="entry name" value="CCHC-TYPE DOMAIN-CONTAINING PROTEIN"/>
    <property type="match status" value="1"/>
</dbReference>
<name>A0AAE1X9H2_9LAMI</name>
<comment type="caution">
    <text evidence="2">The sequence shown here is derived from an EMBL/GenBank/DDBJ whole genome shotgun (WGS) entry which is preliminary data.</text>
</comment>
<sequence length="111" mass="12496">MVMIYAPLNGNNWLTWSQSVKIELEGKDKEGFIDGLEIKPAEGSAEYKQWRITDSVVELEARYGECDGPLLYKIQQQISSISEGNMSTLVLDPLPNVSKAYSMVLRVERQG</sequence>
<reference evidence="2" key="1">
    <citation type="submission" date="2020-06" db="EMBL/GenBank/DDBJ databases">
        <authorList>
            <person name="Li T."/>
            <person name="Hu X."/>
            <person name="Zhang T."/>
            <person name="Song X."/>
            <person name="Zhang H."/>
            <person name="Dai N."/>
            <person name="Sheng W."/>
            <person name="Hou X."/>
            <person name="Wei L."/>
        </authorList>
    </citation>
    <scope>NUCLEOTIDE SEQUENCE</scope>
    <source>
        <strain evidence="2">K16</strain>
        <tissue evidence="2">Leaf</tissue>
    </source>
</reference>
<dbReference type="Pfam" id="PF14244">
    <property type="entry name" value="Retrotran_gag_3"/>
    <property type="match status" value="1"/>
</dbReference>
<dbReference type="Proteomes" id="UP001289374">
    <property type="component" value="Unassembled WGS sequence"/>
</dbReference>
<keyword evidence="3" id="KW-1185">Reference proteome</keyword>
<feature type="domain" description="Retrotransposon Copia-like N-terminal" evidence="1">
    <location>
        <begin position="1"/>
        <end position="41"/>
    </location>
</feature>
<evidence type="ECO:0000313" key="3">
    <source>
        <dbReference type="Proteomes" id="UP001289374"/>
    </source>
</evidence>
<evidence type="ECO:0000313" key="2">
    <source>
        <dbReference type="EMBL" id="KAK4407784.1"/>
    </source>
</evidence>
<dbReference type="AlphaFoldDB" id="A0AAE1X9H2"/>
<proteinExistence type="predicted"/>
<evidence type="ECO:0000259" key="1">
    <source>
        <dbReference type="Pfam" id="PF14244"/>
    </source>
</evidence>
<protein>
    <recommendedName>
        <fullName evidence="1">Retrotransposon Copia-like N-terminal domain-containing protein</fullName>
    </recommendedName>
</protein>
<organism evidence="2 3">
    <name type="scientific">Sesamum angolense</name>
    <dbReference type="NCBI Taxonomy" id="2727404"/>
    <lineage>
        <taxon>Eukaryota</taxon>
        <taxon>Viridiplantae</taxon>
        <taxon>Streptophyta</taxon>
        <taxon>Embryophyta</taxon>
        <taxon>Tracheophyta</taxon>
        <taxon>Spermatophyta</taxon>
        <taxon>Magnoliopsida</taxon>
        <taxon>eudicotyledons</taxon>
        <taxon>Gunneridae</taxon>
        <taxon>Pentapetalae</taxon>
        <taxon>asterids</taxon>
        <taxon>lamiids</taxon>
        <taxon>Lamiales</taxon>
        <taxon>Pedaliaceae</taxon>
        <taxon>Sesamum</taxon>
    </lineage>
</organism>
<dbReference type="InterPro" id="IPR029472">
    <property type="entry name" value="Copia-like_N"/>
</dbReference>
<gene>
    <name evidence="2" type="ORF">Sango_0359400</name>
</gene>
<dbReference type="EMBL" id="JACGWL010000002">
    <property type="protein sequence ID" value="KAK4407784.1"/>
    <property type="molecule type" value="Genomic_DNA"/>
</dbReference>
<accession>A0AAE1X9H2</accession>
<dbReference type="PANTHER" id="PTHR37610:SF40">
    <property type="entry name" value="OS01G0909600 PROTEIN"/>
    <property type="match status" value="1"/>
</dbReference>
<reference evidence="2" key="2">
    <citation type="journal article" date="2024" name="Plant">
        <title>Genomic evolution and insights into agronomic trait innovations of Sesamum species.</title>
        <authorList>
            <person name="Miao H."/>
            <person name="Wang L."/>
            <person name="Qu L."/>
            <person name="Liu H."/>
            <person name="Sun Y."/>
            <person name="Le M."/>
            <person name="Wang Q."/>
            <person name="Wei S."/>
            <person name="Zheng Y."/>
            <person name="Lin W."/>
            <person name="Duan Y."/>
            <person name="Cao H."/>
            <person name="Xiong S."/>
            <person name="Wang X."/>
            <person name="Wei L."/>
            <person name="Li C."/>
            <person name="Ma Q."/>
            <person name="Ju M."/>
            <person name="Zhao R."/>
            <person name="Li G."/>
            <person name="Mu C."/>
            <person name="Tian Q."/>
            <person name="Mei H."/>
            <person name="Zhang T."/>
            <person name="Gao T."/>
            <person name="Zhang H."/>
        </authorList>
    </citation>
    <scope>NUCLEOTIDE SEQUENCE</scope>
    <source>
        <strain evidence="2">K16</strain>
    </source>
</reference>